<evidence type="ECO:0000256" key="1">
    <source>
        <dbReference type="SAM" id="MobiDB-lite"/>
    </source>
</evidence>
<dbReference type="EMBL" id="LGRX02005396">
    <property type="protein sequence ID" value="KAK3278521.1"/>
    <property type="molecule type" value="Genomic_DNA"/>
</dbReference>
<dbReference type="GO" id="GO:0046872">
    <property type="term" value="F:metal ion binding"/>
    <property type="evidence" value="ECO:0007669"/>
    <property type="project" value="InterPro"/>
</dbReference>
<dbReference type="Gene3D" id="2.60.40.200">
    <property type="entry name" value="Superoxide dismutase, copper/zinc binding domain"/>
    <property type="match status" value="1"/>
</dbReference>
<protein>
    <submittedName>
        <fullName evidence="2">Uncharacterized protein</fullName>
    </submittedName>
</protein>
<dbReference type="SUPFAM" id="SSF49329">
    <property type="entry name" value="Cu,Zn superoxide dismutase-like"/>
    <property type="match status" value="1"/>
</dbReference>
<dbReference type="InterPro" id="IPR036423">
    <property type="entry name" value="SOD-like_Cu/Zn_dom_sf"/>
</dbReference>
<evidence type="ECO:0000313" key="4">
    <source>
        <dbReference type="Proteomes" id="UP001190700"/>
    </source>
</evidence>
<name>A0AAE0LAS3_9CHLO</name>
<feature type="compositionally biased region" description="Low complexity" evidence="1">
    <location>
        <begin position="302"/>
        <end position="318"/>
    </location>
</feature>
<dbReference type="EMBL" id="LGRX02003619">
    <property type="protein sequence ID" value="KAK3281946.1"/>
    <property type="molecule type" value="Genomic_DNA"/>
</dbReference>
<organism evidence="2 4">
    <name type="scientific">Cymbomonas tetramitiformis</name>
    <dbReference type="NCBI Taxonomy" id="36881"/>
    <lineage>
        <taxon>Eukaryota</taxon>
        <taxon>Viridiplantae</taxon>
        <taxon>Chlorophyta</taxon>
        <taxon>Pyramimonadophyceae</taxon>
        <taxon>Pyramimonadales</taxon>
        <taxon>Pyramimonadaceae</taxon>
        <taxon>Cymbomonas</taxon>
    </lineage>
</organism>
<sequence>MAAQHDIKPFQRFLGTAAVIAARPWLLLLHICISQGPLPVYGIERATATFWSSDFAGSVLFSQENISEVTTVTVVLSTTHSSWQNAHATYSIHQNNSSAGCAEVGDVYDPDGVGENSCALSTDKSRAECPLGDLTGKHGELKFANGAASTQYTDSFLPLDGECDVRGRTLAVYFDDYAAECVTIYRNENPLSPARPTRPAQPPHPYYPPWPPLPKSIILPTPPFPDPSLFPSRPPVSPPPEEEDDDEEEVDEVALVLILAPVATFLIFVWIASPAWCRGGSPEEYVTDQEAPKPAAYTNLDSRAPSEAAEPAPSTPERSVTDSKSSRMSAESTGDEGRIKSKSVSNPLLLQTVNTFVRADTLMPESQKEELRKLYVG</sequence>
<evidence type="ECO:0000313" key="2">
    <source>
        <dbReference type="EMBL" id="KAK3278521.1"/>
    </source>
</evidence>
<accession>A0AAE0LAS3</accession>
<comment type="caution">
    <text evidence="2">The sequence shown here is derived from an EMBL/GenBank/DDBJ whole genome shotgun (WGS) entry which is preliminary data.</text>
</comment>
<dbReference type="PANTHER" id="PTHR20910">
    <property type="entry name" value="AGAP001623-PA"/>
    <property type="match status" value="1"/>
</dbReference>
<gene>
    <name evidence="3" type="ORF">CYMTET_10294</name>
    <name evidence="2" type="ORF">CYMTET_13547</name>
</gene>
<evidence type="ECO:0000313" key="3">
    <source>
        <dbReference type="EMBL" id="KAK3281946.1"/>
    </source>
</evidence>
<feature type="compositionally biased region" description="Pro residues" evidence="1">
    <location>
        <begin position="224"/>
        <end position="239"/>
    </location>
</feature>
<reference evidence="2 4" key="1">
    <citation type="journal article" date="2015" name="Genome Biol. Evol.">
        <title>Comparative Genomics of a Bacterivorous Green Alga Reveals Evolutionary Causalities and Consequences of Phago-Mixotrophic Mode of Nutrition.</title>
        <authorList>
            <person name="Burns J.A."/>
            <person name="Paasch A."/>
            <person name="Narechania A."/>
            <person name="Kim E."/>
        </authorList>
    </citation>
    <scope>NUCLEOTIDE SEQUENCE [LARGE SCALE GENOMIC DNA]</scope>
    <source>
        <strain evidence="2">PLY_AMNH</strain>
    </source>
</reference>
<feature type="region of interest" description="Disordered" evidence="1">
    <location>
        <begin position="283"/>
        <end position="344"/>
    </location>
</feature>
<feature type="compositionally biased region" description="Acidic residues" evidence="1">
    <location>
        <begin position="240"/>
        <end position="250"/>
    </location>
</feature>
<dbReference type="PANTHER" id="PTHR20910:SF1">
    <property type="entry name" value="SUPEROXIDE DISMUTASE COPPER_ZINC BINDING DOMAIN-CONTAINING PROTEIN"/>
    <property type="match status" value="1"/>
</dbReference>
<feature type="region of interest" description="Disordered" evidence="1">
    <location>
        <begin position="224"/>
        <end position="250"/>
    </location>
</feature>
<dbReference type="GO" id="GO:0006801">
    <property type="term" value="P:superoxide metabolic process"/>
    <property type="evidence" value="ECO:0007669"/>
    <property type="project" value="InterPro"/>
</dbReference>
<proteinExistence type="predicted"/>
<dbReference type="AlphaFoldDB" id="A0AAE0LAS3"/>
<dbReference type="Proteomes" id="UP001190700">
    <property type="component" value="Unassembled WGS sequence"/>
</dbReference>
<dbReference type="InterPro" id="IPR053257">
    <property type="entry name" value="Cu-only_SOD"/>
</dbReference>
<keyword evidence="4" id="KW-1185">Reference proteome</keyword>
<reference evidence="2" key="2">
    <citation type="submission" date="2023-06" db="EMBL/GenBank/DDBJ databases">
        <title>Long-read-based genome assembly of the green algal bacterivore Cymbomonas tetramitiformis.</title>
        <authorList>
            <person name="Gyaltshen Y."/>
            <person name="Rozenberg A."/>
            <person name="Paasch A."/>
            <person name="Burns J.A."/>
            <person name="Warring S."/>
            <person name="Larson R."/>
            <person name="Maurer-Alcala X."/>
            <person name="Dacks J."/>
            <person name="Kim E."/>
        </authorList>
    </citation>
    <scope>NUCLEOTIDE SEQUENCE</scope>
    <source>
        <strain evidence="2">PLY_AMNH</strain>
    </source>
</reference>